<dbReference type="AlphaFoldDB" id="Q0US24"/>
<dbReference type="GeneID" id="5972720"/>
<dbReference type="eggNOG" id="ENOG502RA2B">
    <property type="taxonomic scope" value="Eukaryota"/>
</dbReference>
<sequence length="81" mass="8924">MTITDPEQYPLPPTNNVPNNPLPALVYRNVLPTPYTSESAKQLCESHGWEKRLSYKAHPASSSAVPDLSTVSKAKEAWNST</sequence>
<feature type="region of interest" description="Disordered" evidence="1">
    <location>
        <begin position="1"/>
        <end position="20"/>
    </location>
</feature>
<reference evidence="3" key="1">
    <citation type="journal article" date="2007" name="Plant Cell">
        <title>Dothideomycete-plant interactions illuminated by genome sequencing and EST analysis of the wheat pathogen Stagonospora nodorum.</title>
        <authorList>
            <person name="Hane J.K."/>
            <person name="Lowe R.G."/>
            <person name="Solomon P.S."/>
            <person name="Tan K.C."/>
            <person name="Schoch C.L."/>
            <person name="Spatafora J.W."/>
            <person name="Crous P.W."/>
            <person name="Kodira C."/>
            <person name="Birren B.W."/>
            <person name="Galagan J.E."/>
            <person name="Torriani S.F."/>
            <person name="McDonald B.A."/>
            <person name="Oliver R.P."/>
        </authorList>
    </citation>
    <scope>NUCLEOTIDE SEQUENCE [LARGE SCALE GENOMIC DNA]</scope>
    <source>
        <strain evidence="3">SN15 / ATCC MYA-4574 / FGSC 10173</strain>
    </source>
</reference>
<dbReference type="Proteomes" id="UP000001055">
    <property type="component" value="Unassembled WGS sequence"/>
</dbReference>
<evidence type="ECO:0000256" key="1">
    <source>
        <dbReference type="SAM" id="MobiDB-lite"/>
    </source>
</evidence>
<organism evidence="2 3">
    <name type="scientific">Phaeosphaeria nodorum (strain SN15 / ATCC MYA-4574 / FGSC 10173)</name>
    <name type="common">Glume blotch fungus</name>
    <name type="synonym">Parastagonospora nodorum</name>
    <dbReference type="NCBI Taxonomy" id="321614"/>
    <lineage>
        <taxon>Eukaryota</taxon>
        <taxon>Fungi</taxon>
        <taxon>Dikarya</taxon>
        <taxon>Ascomycota</taxon>
        <taxon>Pezizomycotina</taxon>
        <taxon>Dothideomycetes</taxon>
        <taxon>Pleosporomycetidae</taxon>
        <taxon>Pleosporales</taxon>
        <taxon>Pleosporineae</taxon>
        <taxon>Phaeosphaeriaceae</taxon>
        <taxon>Parastagonospora</taxon>
    </lineage>
</organism>
<evidence type="ECO:0000313" key="2">
    <source>
        <dbReference type="EMBL" id="EAT87831.1"/>
    </source>
</evidence>
<feature type="region of interest" description="Disordered" evidence="1">
    <location>
        <begin position="57"/>
        <end position="81"/>
    </location>
</feature>
<dbReference type="InParanoid" id="Q0US24"/>
<protein>
    <submittedName>
        <fullName evidence="2">Uncharacterized protein</fullName>
    </submittedName>
</protein>
<accession>Q0US24</accession>
<dbReference type="RefSeq" id="XP_001795845.1">
    <property type="nucleotide sequence ID" value="XM_001795793.1"/>
</dbReference>
<proteinExistence type="predicted"/>
<dbReference type="KEGG" id="pno:SNOG_05440"/>
<feature type="compositionally biased region" description="Polar residues" evidence="1">
    <location>
        <begin position="60"/>
        <end position="81"/>
    </location>
</feature>
<dbReference type="EMBL" id="CH445331">
    <property type="protein sequence ID" value="EAT87831.1"/>
    <property type="molecule type" value="Genomic_DNA"/>
</dbReference>
<dbReference type="HOGENOM" id="CLU_2574661_0_0_1"/>
<dbReference type="OMA" id="SVTWPEQ"/>
<gene>
    <name evidence="2" type="ORF">SNOG_05440</name>
</gene>
<name>Q0US24_PHANO</name>
<evidence type="ECO:0000313" key="3">
    <source>
        <dbReference type="Proteomes" id="UP000001055"/>
    </source>
</evidence>